<dbReference type="Pfam" id="PF05257">
    <property type="entry name" value="CHAP"/>
    <property type="match status" value="1"/>
</dbReference>
<dbReference type="RefSeq" id="WP_131287871.1">
    <property type="nucleotide sequence ID" value="NZ_SJKA01000004.1"/>
</dbReference>
<evidence type="ECO:0000256" key="2">
    <source>
        <dbReference type="SAM" id="SignalP"/>
    </source>
</evidence>
<dbReference type="OrthoDB" id="3732649at2"/>
<dbReference type="EMBL" id="SJKA01000004">
    <property type="protein sequence ID" value="TCC34950.1"/>
    <property type="molecule type" value="Genomic_DNA"/>
</dbReference>
<evidence type="ECO:0000313" key="4">
    <source>
        <dbReference type="EMBL" id="TCC34950.1"/>
    </source>
</evidence>
<dbReference type="SUPFAM" id="SSF54001">
    <property type="entry name" value="Cysteine proteinases"/>
    <property type="match status" value="1"/>
</dbReference>
<feature type="chain" id="PRO_5020718782" evidence="2">
    <location>
        <begin position="26"/>
        <end position="200"/>
    </location>
</feature>
<protein>
    <submittedName>
        <fullName evidence="4">CHAP domain-containing protein</fullName>
    </submittedName>
</protein>
<feature type="region of interest" description="Disordered" evidence="1">
    <location>
        <begin position="33"/>
        <end position="68"/>
    </location>
</feature>
<keyword evidence="2" id="KW-0732">Signal</keyword>
<keyword evidence="5" id="KW-1185">Reference proteome</keyword>
<name>A0A4R0IQS2_9ACTN</name>
<dbReference type="Proteomes" id="UP000292695">
    <property type="component" value="Unassembled WGS sequence"/>
</dbReference>
<feature type="signal peptide" evidence="2">
    <location>
        <begin position="1"/>
        <end position="25"/>
    </location>
</feature>
<organism evidence="4 5">
    <name type="scientific">Kribbella sindirgiensis</name>
    <dbReference type="NCBI Taxonomy" id="1124744"/>
    <lineage>
        <taxon>Bacteria</taxon>
        <taxon>Bacillati</taxon>
        <taxon>Actinomycetota</taxon>
        <taxon>Actinomycetes</taxon>
        <taxon>Propionibacteriales</taxon>
        <taxon>Kribbellaceae</taxon>
        <taxon>Kribbella</taxon>
    </lineage>
</organism>
<sequence>MIVKVALASVLLLASTALIAPIALAARDTEGCVETTTTDTPSSPNPRQPASAGLAPAPTECQTPSDAGGALAGADQAVARAMNLVGSHGYYQLCARLAANIWGRPRAGYFSAAEQWRQVVATNNAHPGDRLPPTGALVFWDTGGPYGHVAVYVGDDRIVSNDIGDTIPGEGGVYLVDFALIESQWGATYLGWAPPIYSTT</sequence>
<proteinExistence type="predicted"/>
<evidence type="ECO:0000259" key="3">
    <source>
        <dbReference type="Pfam" id="PF05257"/>
    </source>
</evidence>
<evidence type="ECO:0000256" key="1">
    <source>
        <dbReference type="SAM" id="MobiDB-lite"/>
    </source>
</evidence>
<dbReference type="InterPro" id="IPR038765">
    <property type="entry name" value="Papain-like_cys_pep_sf"/>
</dbReference>
<gene>
    <name evidence="4" type="ORF">E0H50_13755</name>
</gene>
<comment type="caution">
    <text evidence="4">The sequence shown here is derived from an EMBL/GenBank/DDBJ whole genome shotgun (WGS) entry which is preliminary data.</text>
</comment>
<feature type="domain" description="Peptidase C51" evidence="3">
    <location>
        <begin position="89"/>
        <end position="153"/>
    </location>
</feature>
<dbReference type="Gene3D" id="3.90.1720.10">
    <property type="entry name" value="endopeptidase domain like (from Nostoc punctiforme)"/>
    <property type="match status" value="1"/>
</dbReference>
<evidence type="ECO:0000313" key="5">
    <source>
        <dbReference type="Proteomes" id="UP000292695"/>
    </source>
</evidence>
<dbReference type="InterPro" id="IPR007921">
    <property type="entry name" value="CHAP_dom"/>
</dbReference>
<reference evidence="4 5" key="1">
    <citation type="submission" date="2019-02" db="EMBL/GenBank/DDBJ databases">
        <title>Kribbella capetownensis sp. nov. and Kribbella speibonae sp. nov., isolated from soil.</title>
        <authorList>
            <person name="Curtis S.M."/>
            <person name="Norton I."/>
            <person name="Everest G.J."/>
            <person name="Meyers P.R."/>
        </authorList>
    </citation>
    <scope>NUCLEOTIDE SEQUENCE [LARGE SCALE GENOMIC DNA]</scope>
    <source>
        <strain evidence="4 5">DSM 27082</strain>
    </source>
</reference>
<accession>A0A4R0IQS2</accession>
<dbReference type="AlphaFoldDB" id="A0A4R0IQS2"/>